<evidence type="ECO:0000313" key="2">
    <source>
        <dbReference type="EMBL" id="MCP8899866.1"/>
    </source>
</evidence>
<protein>
    <submittedName>
        <fullName evidence="2">Uncharacterized protein</fullName>
    </submittedName>
</protein>
<feature type="transmembrane region" description="Helical" evidence="1">
    <location>
        <begin position="6"/>
        <end position="28"/>
    </location>
</feature>
<dbReference type="RefSeq" id="WP_253968162.1">
    <property type="nucleotide sequence ID" value="NZ_JAMFTH010000003.1"/>
</dbReference>
<keyword evidence="1" id="KW-0812">Transmembrane</keyword>
<evidence type="ECO:0000313" key="3">
    <source>
        <dbReference type="Proteomes" id="UP001139319"/>
    </source>
</evidence>
<gene>
    <name evidence="2" type="ORF">M6D89_11205</name>
</gene>
<accession>A0A9X2I0F6</accession>
<proteinExistence type="predicted"/>
<sequence length="169" mass="19299">MKELPPQILGAIIGALVSMVIAAVVMMFTNSGHNKRQKAQHDHEVKQESLKHRRQKLEECYLSFSKWQSYFGSIYIGMIGYVKGQVPEERAYEIVKDSSVAGFLEQVEMIISLYYPNLMDSYKAAHSARGHIVQFFPPNSIEVGGLPRFYQAQENFEKKAEEFKEAMST</sequence>
<organism evidence="2 3">
    <name type="scientific">Gilvimarinus xylanilyticus</name>
    <dbReference type="NCBI Taxonomy" id="2944139"/>
    <lineage>
        <taxon>Bacteria</taxon>
        <taxon>Pseudomonadati</taxon>
        <taxon>Pseudomonadota</taxon>
        <taxon>Gammaproteobacteria</taxon>
        <taxon>Cellvibrionales</taxon>
        <taxon>Cellvibrionaceae</taxon>
        <taxon>Gilvimarinus</taxon>
    </lineage>
</organism>
<keyword evidence="3" id="KW-1185">Reference proteome</keyword>
<reference evidence="2" key="1">
    <citation type="submission" date="2022-05" db="EMBL/GenBank/DDBJ databases">
        <authorList>
            <person name="Sun H.-N."/>
        </authorList>
    </citation>
    <scope>NUCLEOTIDE SEQUENCE</scope>
    <source>
        <strain evidence="2">HB14</strain>
    </source>
</reference>
<keyword evidence="1" id="KW-0472">Membrane</keyword>
<reference evidence="2" key="2">
    <citation type="submission" date="2023-01" db="EMBL/GenBank/DDBJ databases">
        <title>Gilvimarinus xylanilyticus HB14 isolated from Caulerpa lentillifera aquaculture base in Hainan, China.</title>
        <authorList>
            <person name="Zhang Y.-J."/>
        </authorList>
    </citation>
    <scope>NUCLEOTIDE SEQUENCE</scope>
    <source>
        <strain evidence="2">HB14</strain>
    </source>
</reference>
<comment type="caution">
    <text evidence="2">The sequence shown here is derived from an EMBL/GenBank/DDBJ whole genome shotgun (WGS) entry which is preliminary data.</text>
</comment>
<dbReference type="AlphaFoldDB" id="A0A9X2I0F6"/>
<evidence type="ECO:0000256" key="1">
    <source>
        <dbReference type="SAM" id="Phobius"/>
    </source>
</evidence>
<name>A0A9X2I0F6_9GAMM</name>
<keyword evidence="1" id="KW-1133">Transmembrane helix</keyword>
<dbReference type="EMBL" id="JAMFTH010000003">
    <property type="protein sequence ID" value="MCP8899866.1"/>
    <property type="molecule type" value="Genomic_DNA"/>
</dbReference>
<dbReference type="Proteomes" id="UP001139319">
    <property type="component" value="Unassembled WGS sequence"/>
</dbReference>